<feature type="transmembrane region" description="Helical" evidence="6">
    <location>
        <begin position="418"/>
        <end position="442"/>
    </location>
</feature>
<feature type="transmembrane region" description="Helical" evidence="6">
    <location>
        <begin position="294"/>
        <end position="312"/>
    </location>
</feature>
<dbReference type="InterPro" id="IPR011701">
    <property type="entry name" value="MFS"/>
</dbReference>
<dbReference type="SUPFAM" id="SSF103473">
    <property type="entry name" value="MFS general substrate transporter"/>
    <property type="match status" value="1"/>
</dbReference>
<evidence type="ECO:0000313" key="9">
    <source>
        <dbReference type="Proteomes" id="UP000244722"/>
    </source>
</evidence>
<keyword evidence="9" id="KW-1185">Reference proteome</keyword>
<evidence type="ECO:0000256" key="3">
    <source>
        <dbReference type="ARBA" id="ARBA00022989"/>
    </source>
</evidence>
<evidence type="ECO:0000259" key="7">
    <source>
        <dbReference type="PROSITE" id="PS50850"/>
    </source>
</evidence>
<evidence type="ECO:0000256" key="2">
    <source>
        <dbReference type="ARBA" id="ARBA00022692"/>
    </source>
</evidence>
<feature type="transmembrane region" description="Helical" evidence="6">
    <location>
        <begin position="324"/>
        <end position="348"/>
    </location>
</feature>
<comment type="caution">
    <text evidence="8">The sequence shown here is derived from an EMBL/GenBank/DDBJ whole genome shotgun (WGS) entry which is preliminary data.</text>
</comment>
<feature type="transmembrane region" description="Helical" evidence="6">
    <location>
        <begin position="477"/>
        <end position="497"/>
    </location>
</feature>
<sequence length="514" mass="56493">MVTNESYIIPRSKRRGMLGQLALVPEIEDPKDYGKFTKYLITIIVGAAGSTAPMASTILLPALSDISAKLHSTQAIANLSFAMYMLAMGVCPLWWSSISERKGRRTVYIISFSLFTIFTICCAISTNITMLIVFRVASGGAASSVQAVGAGTIADIWRVHERGKAMGWFYLGPLCGPLLGPILGGILTQDSGWRGTQWFMAIFGLALFFAMLFCLPETLRTQDKPQEKRMESPELSDDELPAREDGPAESPGPRLTISRASRRTLEESRKWIKATKIVLVDPLKSLLYLRSPPVLLTVIYTSVTFGALYMLNVSLQTAYSREPYHYSPIIVGLLFIPSSLGFITGSLTGGRWSDSIMRPAAIKRRAAAGGDESTPLEYRPEDRMGINAWIAGTMFPSALICYGWIVQQGYHWVAPLPFTYIFGFASMLVFGMTTTMLTEFVPGRASSAVAVNNFVRNLTACIGGIIAEPVINAIGSGWLFTILGMLGFVSLSVIWAMHKYGPKWRAEAHKYSFM</sequence>
<dbReference type="EMBL" id="NESQ01000454">
    <property type="protein sequence ID" value="PUU72851.1"/>
    <property type="molecule type" value="Genomic_DNA"/>
</dbReference>
<dbReference type="AlphaFoldDB" id="A0A2T6ZBI5"/>
<dbReference type="STRING" id="42251.A0A2T6ZBI5"/>
<dbReference type="InterPro" id="IPR020846">
    <property type="entry name" value="MFS_dom"/>
</dbReference>
<feature type="transmembrane region" description="Helical" evidence="6">
    <location>
        <begin position="75"/>
        <end position="95"/>
    </location>
</feature>
<dbReference type="OrthoDB" id="3936150at2759"/>
<feature type="transmembrane region" description="Helical" evidence="6">
    <location>
        <begin position="386"/>
        <end position="406"/>
    </location>
</feature>
<dbReference type="CDD" id="cd17323">
    <property type="entry name" value="MFS_Tpo1_MDR_like"/>
    <property type="match status" value="1"/>
</dbReference>
<feature type="domain" description="Major facilitator superfamily (MFS) profile" evidence="7">
    <location>
        <begin position="41"/>
        <end position="502"/>
    </location>
</feature>
<evidence type="ECO:0000313" key="8">
    <source>
        <dbReference type="EMBL" id="PUU72851.1"/>
    </source>
</evidence>
<dbReference type="PANTHER" id="PTHR23502">
    <property type="entry name" value="MAJOR FACILITATOR SUPERFAMILY"/>
    <property type="match status" value="1"/>
</dbReference>
<dbReference type="Gene3D" id="1.20.1720.10">
    <property type="entry name" value="Multidrug resistance protein D"/>
    <property type="match status" value="1"/>
</dbReference>
<feature type="transmembrane region" description="Helical" evidence="6">
    <location>
        <begin position="198"/>
        <end position="219"/>
    </location>
</feature>
<organism evidence="8 9">
    <name type="scientific">Tuber borchii</name>
    <name type="common">White truffle</name>
    <dbReference type="NCBI Taxonomy" id="42251"/>
    <lineage>
        <taxon>Eukaryota</taxon>
        <taxon>Fungi</taxon>
        <taxon>Dikarya</taxon>
        <taxon>Ascomycota</taxon>
        <taxon>Pezizomycotina</taxon>
        <taxon>Pezizomycetes</taxon>
        <taxon>Pezizales</taxon>
        <taxon>Tuberaceae</taxon>
        <taxon>Tuber</taxon>
    </lineage>
</organism>
<dbReference type="GO" id="GO:0005886">
    <property type="term" value="C:plasma membrane"/>
    <property type="evidence" value="ECO:0007669"/>
    <property type="project" value="TreeGrafter"/>
</dbReference>
<dbReference type="InterPro" id="IPR036259">
    <property type="entry name" value="MFS_trans_sf"/>
</dbReference>
<proteinExistence type="predicted"/>
<feature type="transmembrane region" description="Helical" evidence="6">
    <location>
        <begin position="168"/>
        <end position="186"/>
    </location>
</feature>
<reference evidence="8 9" key="1">
    <citation type="submission" date="2017-04" db="EMBL/GenBank/DDBJ databases">
        <title>Draft genome sequence of Tuber borchii Vittad., a whitish edible truffle.</title>
        <authorList>
            <consortium name="DOE Joint Genome Institute"/>
            <person name="Murat C."/>
            <person name="Kuo A."/>
            <person name="Barry K.W."/>
            <person name="Clum A."/>
            <person name="Dockter R.B."/>
            <person name="Fauchery L."/>
            <person name="Iotti M."/>
            <person name="Kohler A."/>
            <person name="Labutti K."/>
            <person name="Lindquist E.A."/>
            <person name="Lipzen A."/>
            <person name="Ohm R.A."/>
            <person name="Wang M."/>
            <person name="Grigoriev I.V."/>
            <person name="Zambonelli A."/>
            <person name="Martin F.M."/>
        </authorList>
    </citation>
    <scope>NUCLEOTIDE SEQUENCE [LARGE SCALE GENOMIC DNA]</scope>
    <source>
        <strain evidence="8 9">Tbo3840</strain>
    </source>
</reference>
<gene>
    <name evidence="8" type="ORF">B9Z19DRAFT_1007675</name>
</gene>
<keyword evidence="3 6" id="KW-1133">Transmembrane helix</keyword>
<keyword evidence="4 6" id="KW-0472">Membrane</keyword>
<dbReference type="PROSITE" id="PS50850">
    <property type="entry name" value="MFS"/>
    <property type="match status" value="1"/>
</dbReference>
<dbReference type="Pfam" id="PF07690">
    <property type="entry name" value="MFS_1"/>
    <property type="match status" value="1"/>
</dbReference>
<evidence type="ECO:0000256" key="6">
    <source>
        <dbReference type="SAM" id="Phobius"/>
    </source>
</evidence>
<evidence type="ECO:0000256" key="4">
    <source>
        <dbReference type="ARBA" id="ARBA00023136"/>
    </source>
</evidence>
<feature type="compositionally biased region" description="Basic and acidic residues" evidence="5">
    <location>
        <begin position="223"/>
        <end position="232"/>
    </location>
</feature>
<dbReference type="Gene3D" id="1.20.1250.20">
    <property type="entry name" value="MFS general substrate transporter like domains"/>
    <property type="match status" value="1"/>
</dbReference>
<evidence type="ECO:0000256" key="5">
    <source>
        <dbReference type="SAM" id="MobiDB-lite"/>
    </source>
</evidence>
<keyword evidence="2 6" id="KW-0812">Transmembrane</keyword>
<dbReference type="GO" id="GO:0010509">
    <property type="term" value="P:intracellular polyamine homeostasis"/>
    <property type="evidence" value="ECO:0007669"/>
    <property type="project" value="TreeGrafter"/>
</dbReference>
<dbReference type="Proteomes" id="UP000244722">
    <property type="component" value="Unassembled WGS sequence"/>
</dbReference>
<dbReference type="PANTHER" id="PTHR23502:SF5">
    <property type="entry name" value="QUINIDINE RESISTANCE PROTEIN 3"/>
    <property type="match status" value="1"/>
</dbReference>
<feature type="region of interest" description="Disordered" evidence="5">
    <location>
        <begin position="223"/>
        <end position="259"/>
    </location>
</feature>
<protein>
    <submittedName>
        <fullName evidence="8">Major facilitator superfamily domain-containing protein</fullName>
    </submittedName>
</protein>
<feature type="transmembrane region" description="Helical" evidence="6">
    <location>
        <begin position="107"/>
        <end position="126"/>
    </location>
</feature>
<comment type="subcellular location">
    <subcellularLocation>
        <location evidence="1">Membrane</location>
        <topology evidence="1">Multi-pass membrane protein</topology>
    </subcellularLocation>
</comment>
<evidence type="ECO:0000256" key="1">
    <source>
        <dbReference type="ARBA" id="ARBA00004141"/>
    </source>
</evidence>
<name>A0A2T6ZBI5_TUBBO</name>
<dbReference type="GO" id="GO:0015203">
    <property type="term" value="F:polyamine transmembrane transporter activity"/>
    <property type="evidence" value="ECO:0007669"/>
    <property type="project" value="TreeGrafter"/>
</dbReference>
<feature type="transmembrane region" description="Helical" evidence="6">
    <location>
        <begin position="39"/>
        <end position="63"/>
    </location>
</feature>
<accession>A0A2T6ZBI5</accession>